<proteinExistence type="predicted"/>
<keyword evidence="3" id="KW-1185">Reference proteome</keyword>
<comment type="caution">
    <text evidence="2">The sequence shown here is derived from an EMBL/GenBank/DDBJ whole genome shotgun (WGS) entry which is preliminary data.</text>
</comment>
<evidence type="ECO:0000313" key="2">
    <source>
        <dbReference type="EMBL" id="KAL3401046.1"/>
    </source>
</evidence>
<feature type="compositionally biased region" description="Polar residues" evidence="1">
    <location>
        <begin position="59"/>
        <end position="72"/>
    </location>
</feature>
<feature type="compositionally biased region" description="Polar residues" evidence="1">
    <location>
        <begin position="250"/>
        <end position="263"/>
    </location>
</feature>
<protein>
    <submittedName>
        <fullName evidence="2">Uncharacterized protein</fullName>
    </submittedName>
</protein>
<reference evidence="2 3" key="1">
    <citation type="journal article" date="2024" name="bioRxiv">
        <title>A reference genome for Trichogramma kaykai: A tiny desert-dwelling parasitoid wasp with competing sex-ratio distorters.</title>
        <authorList>
            <person name="Culotta J."/>
            <person name="Lindsey A.R."/>
        </authorList>
    </citation>
    <scope>NUCLEOTIDE SEQUENCE [LARGE SCALE GENOMIC DNA]</scope>
    <source>
        <strain evidence="2 3">KSX58</strain>
    </source>
</reference>
<organism evidence="2 3">
    <name type="scientific">Trichogramma kaykai</name>
    <dbReference type="NCBI Taxonomy" id="54128"/>
    <lineage>
        <taxon>Eukaryota</taxon>
        <taxon>Metazoa</taxon>
        <taxon>Ecdysozoa</taxon>
        <taxon>Arthropoda</taxon>
        <taxon>Hexapoda</taxon>
        <taxon>Insecta</taxon>
        <taxon>Pterygota</taxon>
        <taxon>Neoptera</taxon>
        <taxon>Endopterygota</taxon>
        <taxon>Hymenoptera</taxon>
        <taxon>Apocrita</taxon>
        <taxon>Proctotrupomorpha</taxon>
        <taxon>Chalcidoidea</taxon>
        <taxon>Trichogrammatidae</taxon>
        <taxon>Trichogramma</taxon>
    </lineage>
</organism>
<gene>
    <name evidence="2" type="ORF">TKK_005684</name>
</gene>
<feature type="compositionally biased region" description="Low complexity" evidence="1">
    <location>
        <begin position="272"/>
        <end position="281"/>
    </location>
</feature>
<name>A0ABD2X6L6_9HYME</name>
<accession>A0ABD2X6L6</accession>
<sequence>MMPNEINNHRGVESRAPYVSQREVSRNYLAEASEAERRALIEEQYPGFADFINRRNPSYEMQSGGSLQSDAYSDTEIRDDPRSSEKHSTSVDELAAMFDTNFNTSSVAALSTTRADEVLVDVHTPAFGPSNNQTKENSSSTARSVRFQGPLINSGAMENCTRLVNEVPHPTTGPGTASTMTVGRIMNETLLFSSSPEPRSNTNPFFGIDNSAEAQKADDELMELLSRISNYVKSRDQGHSQGPAAEDRNYTQQAANPPSNTQGREYAYDPRQGGYYQYTQQAANPPGNSQRREYAYDP</sequence>
<evidence type="ECO:0000256" key="1">
    <source>
        <dbReference type="SAM" id="MobiDB-lite"/>
    </source>
</evidence>
<feature type="compositionally biased region" description="Basic and acidic residues" evidence="1">
    <location>
        <begin position="75"/>
        <end position="89"/>
    </location>
</feature>
<dbReference type="EMBL" id="JBJJXI010000049">
    <property type="protein sequence ID" value="KAL3401046.1"/>
    <property type="molecule type" value="Genomic_DNA"/>
</dbReference>
<dbReference type="AlphaFoldDB" id="A0ABD2X6L6"/>
<feature type="compositionally biased region" description="Polar residues" evidence="1">
    <location>
        <begin position="129"/>
        <end position="143"/>
    </location>
</feature>
<dbReference type="Proteomes" id="UP001627154">
    <property type="component" value="Unassembled WGS sequence"/>
</dbReference>
<feature type="region of interest" description="Disordered" evidence="1">
    <location>
        <begin position="234"/>
        <end position="298"/>
    </location>
</feature>
<evidence type="ECO:0000313" key="3">
    <source>
        <dbReference type="Proteomes" id="UP001627154"/>
    </source>
</evidence>
<feature type="region of interest" description="Disordered" evidence="1">
    <location>
        <begin position="124"/>
        <end position="144"/>
    </location>
</feature>
<feature type="region of interest" description="Disordered" evidence="1">
    <location>
        <begin position="59"/>
        <end position="89"/>
    </location>
</feature>